<dbReference type="PANTHER" id="PTHR43711:SF1">
    <property type="entry name" value="HISTIDINE KINASE 1"/>
    <property type="match status" value="1"/>
</dbReference>
<evidence type="ECO:0000256" key="7">
    <source>
        <dbReference type="ARBA" id="ARBA00022777"/>
    </source>
</evidence>
<evidence type="ECO:0000256" key="3">
    <source>
        <dbReference type="ARBA" id="ARBA00012438"/>
    </source>
</evidence>
<dbReference type="InterPro" id="IPR003661">
    <property type="entry name" value="HisK_dim/P_dom"/>
</dbReference>
<sequence length="587" mass="62437">MPLRHSLVTRLLLTSIAIAVAAIAATAWLATRTATRAIVAEQSRSLTDDKGVYEMLVGYAATHPDWSGAAPLISARAAKLDRRITLTTDDLRIIAESSPGPSLRTARPSAVVDPLNLDIGLTGGTERIDSRAVGPYRLTDSDRAKLRDVAAAQVGCLRRAGAEGKVTDDPGGRPVVTTTAELSSAAYTCLAAGAIVTPAERKALDTLAASTARCAEWPPEALLRIGPDFSISLGRSHDVVYLPLERVRGLDSSTVARLKSCLEQSRRNQLRPYVAPPALLFLTGPSSGVDRTTFTLSRENTIRIVGTTGAVLLATILITVLVGRRLVRPLRALTEAADRQAPIASTGRDEIGHLARALDASAERRDRAEAQRRAMVSDVAHELRTPLTNIRSWLEAAQDDLAPTDAQLVTLLHEEATQLQHIIDDLGDLAAADAGTLRIHPAPTDVRDLVGQVVESHRGVAHAAEVTLAVKVHGTPIVWADAVRLRQVVGNLVSNAIRYTPAGGAVTVGAEGTTITVRDTGVGIPAEHLPRIFDRFWRADESRSRATGGSGLGLAITRKLVEAHGGTIEVDSTPGEGSLFTVRLPDR</sequence>
<dbReference type="InterPro" id="IPR004358">
    <property type="entry name" value="Sig_transdc_His_kin-like_C"/>
</dbReference>
<dbReference type="Proteomes" id="UP000598996">
    <property type="component" value="Unassembled WGS sequence"/>
</dbReference>
<dbReference type="CDD" id="cd16922">
    <property type="entry name" value="HATPase_EvgS-ArcB-TorS-like"/>
    <property type="match status" value="1"/>
</dbReference>
<evidence type="ECO:0000256" key="5">
    <source>
        <dbReference type="ARBA" id="ARBA00022679"/>
    </source>
</evidence>
<keyword evidence="9" id="KW-0902">Two-component regulatory system</keyword>
<dbReference type="InterPro" id="IPR036097">
    <property type="entry name" value="HisK_dim/P_sf"/>
</dbReference>
<keyword evidence="4" id="KW-0597">Phosphoprotein</keyword>
<dbReference type="InterPro" id="IPR003594">
    <property type="entry name" value="HATPase_dom"/>
</dbReference>
<dbReference type="EC" id="2.7.13.3" evidence="3"/>
<dbReference type="SUPFAM" id="SSF55874">
    <property type="entry name" value="ATPase domain of HSP90 chaperone/DNA topoisomerase II/histidine kinase"/>
    <property type="match status" value="1"/>
</dbReference>
<comment type="subcellular location">
    <subcellularLocation>
        <location evidence="2">Cell membrane</location>
    </subcellularLocation>
</comment>
<feature type="signal peptide" evidence="11">
    <location>
        <begin position="1"/>
        <end position="24"/>
    </location>
</feature>
<dbReference type="PRINTS" id="PR00344">
    <property type="entry name" value="BCTRLSENSOR"/>
</dbReference>
<dbReference type="InterPro" id="IPR050736">
    <property type="entry name" value="Sensor_HK_Regulatory"/>
</dbReference>
<evidence type="ECO:0000256" key="2">
    <source>
        <dbReference type="ARBA" id="ARBA00004236"/>
    </source>
</evidence>
<comment type="catalytic activity">
    <reaction evidence="1">
        <text>ATP + protein L-histidine = ADP + protein N-phospho-L-histidine.</text>
        <dbReference type="EC" id="2.7.13.3"/>
    </reaction>
</comment>
<dbReference type="SMART" id="SM00387">
    <property type="entry name" value="HATPase_c"/>
    <property type="match status" value="1"/>
</dbReference>
<dbReference type="InterPro" id="IPR005467">
    <property type="entry name" value="His_kinase_dom"/>
</dbReference>
<keyword evidence="11" id="KW-0732">Signal</keyword>
<dbReference type="GO" id="GO:0016301">
    <property type="term" value="F:kinase activity"/>
    <property type="evidence" value="ECO:0007669"/>
    <property type="project" value="UniProtKB-KW"/>
</dbReference>
<keyword evidence="8 10" id="KW-1133">Transmembrane helix</keyword>
<dbReference type="Pfam" id="PF00672">
    <property type="entry name" value="HAMP"/>
    <property type="match status" value="1"/>
</dbReference>
<dbReference type="SUPFAM" id="SSF47384">
    <property type="entry name" value="Homodimeric domain of signal transducing histidine kinase"/>
    <property type="match status" value="1"/>
</dbReference>
<reference evidence="14 15" key="1">
    <citation type="submission" date="2021-01" db="EMBL/GenBank/DDBJ databases">
        <title>Actinoplanes sp. nov. LDG1-01 isolated from lichen.</title>
        <authorList>
            <person name="Saeng-In P."/>
            <person name="Phongsopitanun W."/>
            <person name="Kanchanasin P."/>
            <person name="Yuki M."/>
            <person name="Kudo T."/>
            <person name="Ohkuma M."/>
            <person name="Tanasupawat S."/>
        </authorList>
    </citation>
    <scope>NUCLEOTIDE SEQUENCE [LARGE SCALE GENOMIC DNA]</scope>
    <source>
        <strain evidence="14 15">LDG1-01</strain>
    </source>
</reference>
<keyword evidence="15" id="KW-1185">Reference proteome</keyword>
<evidence type="ECO:0000256" key="6">
    <source>
        <dbReference type="ARBA" id="ARBA00022692"/>
    </source>
</evidence>
<dbReference type="CDD" id="cd06225">
    <property type="entry name" value="HAMP"/>
    <property type="match status" value="1"/>
</dbReference>
<evidence type="ECO:0000259" key="12">
    <source>
        <dbReference type="PROSITE" id="PS50109"/>
    </source>
</evidence>
<dbReference type="PROSITE" id="PS50885">
    <property type="entry name" value="HAMP"/>
    <property type="match status" value="1"/>
</dbReference>
<dbReference type="SMART" id="SM00388">
    <property type="entry name" value="HisKA"/>
    <property type="match status" value="1"/>
</dbReference>
<evidence type="ECO:0000313" key="15">
    <source>
        <dbReference type="Proteomes" id="UP000598996"/>
    </source>
</evidence>
<evidence type="ECO:0000256" key="1">
    <source>
        <dbReference type="ARBA" id="ARBA00000085"/>
    </source>
</evidence>
<evidence type="ECO:0000313" key="14">
    <source>
        <dbReference type="EMBL" id="MBL7255993.1"/>
    </source>
</evidence>
<keyword evidence="5" id="KW-0808">Transferase</keyword>
<organism evidence="14 15">
    <name type="scientific">Paractinoplanes lichenicola</name>
    <dbReference type="NCBI Taxonomy" id="2802976"/>
    <lineage>
        <taxon>Bacteria</taxon>
        <taxon>Bacillati</taxon>
        <taxon>Actinomycetota</taxon>
        <taxon>Actinomycetes</taxon>
        <taxon>Micromonosporales</taxon>
        <taxon>Micromonosporaceae</taxon>
        <taxon>Paractinoplanes</taxon>
    </lineage>
</organism>
<dbReference type="CDD" id="cd00082">
    <property type="entry name" value="HisKA"/>
    <property type="match status" value="1"/>
</dbReference>
<feature type="chain" id="PRO_5046698936" description="histidine kinase" evidence="11">
    <location>
        <begin position="25"/>
        <end position="587"/>
    </location>
</feature>
<feature type="transmembrane region" description="Helical" evidence="10">
    <location>
        <begin position="304"/>
        <end position="323"/>
    </location>
</feature>
<evidence type="ECO:0000256" key="4">
    <source>
        <dbReference type="ARBA" id="ARBA00022553"/>
    </source>
</evidence>
<dbReference type="Pfam" id="PF02518">
    <property type="entry name" value="HATPase_c"/>
    <property type="match status" value="1"/>
</dbReference>
<protein>
    <recommendedName>
        <fullName evidence="3">histidine kinase</fullName>
        <ecNumber evidence="3">2.7.13.3</ecNumber>
    </recommendedName>
</protein>
<dbReference type="InterPro" id="IPR003660">
    <property type="entry name" value="HAMP_dom"/>
</dbReference>
<accession>A0ABS1VMW4</accession>
<keyword evidence="7 14" id="KW-0418">Kinase</keyword>
<evidence type="ECO:0000256" key="9">
    <source>
        <dbReference type="ARBA" id="ARBA00023012"/>
    </source>
</evidence>
<dbReference type="Gene3D" id="6.10.340.10">
    <property type="match status" value="1"/>
</dbReference>
<dbReference type="PANTHER" id="PTHR43711">
    <property type="entry name" value="TWO-COMPONENT HISTIDINE KINASE"/>
    <property type="match status" value="1"/>
</dbReference>
<evidence type="ECO:0000259" key="13">
    <source>
        <dbReference type="PROSITE" id="PS50885"/>
    </source>
</evidence>
<evidence type="ECO:0000256" key="11">
    <source>
        <dbReference type="SAM" id="SignalP"/>
    </source>
</evidence>
<keyword evidence="10" id="KW-0472">Membrane</keyword>
<evidence type="ECO:0000256" key="8">
    <source>
        <dbReference type="ARBA" id="ARBA00022989"/>
    </source>
</evidence>
<keyword evidence="6 10" id="KW-0812">Transmembrane</keyword>
<proteinExistence type="predicted"/>
<dbReference type="Gene3D" id="3.30.565.10">
    <property type="entry name" value="Histidine kinase-like ATPase, C-terminal domain"/>
    <property type="match status" value="1"/>
</dbReference>
<feature type="domain" description="HAMP" evidence="13">
    <location>
        <begin position="324"/>
        <end position="370"/>
    </location>
</feature>
<comment type="caution">
    <text evidence="14">The sequence shown here is derived from an EMBL/GenBank/DDBJ whole genome shotgun (WGS) entry which is preliminary data.</text>
</comment>
<dbReference type="PROSITE" id="PS50109">
    <property type="entry name" value="HIS_KIN"/>
    <property type="match status" value="1"/>
</dbReference>
<gene>
    <name evidence="14" type="ORF">JKJ07_16980</name>
</gene>
<feature type="domain" description="Histidine kinase" evidence="12">
    <location>
        <begin position="378"/>
        <end position="587"/>
    </location>
</feature>
<dbReference type="InterPro" id="IPR036890">
    <property type="entry name" value="HATPase_C_sf"/>
</dbReference>
<evidence type="ECO:0000256" key="10">
    <source>
        <dbReference type="SAM" id="Phobius"/>
    </source>
</evidence>
<name>A0ABS1VMW4_9ACTN</name>
<dbReference type="EMBL" id="JAENHO010000004">
    <property type="protein sequence ID" value="MBL7255993.1"/>
    <property type="molecule type" value="Genomic_DNA"/>
</dbReference>
<dbReference type="Gene3D" id="1.10.287.130">
    <property type="match status" value="1"/>
</dbReference>
<dbReference type="Pfam" id="PF00512">
    <property type="entry name" value="HisKA"/>
    <property type="match status" value="1"/>
</dbReference>